<evidence type="ECO:0000313" key="3">
    <source>
        <dbReference type="Proteomes" id="UP000005627"/>
    </source>
</evidence>
<dbReference type="eggNOG" id="ENOG502RZTE">
    <property type="taxonomic scope" value="Eukaryota"/>
</dbReference>
<sequence length="183" mass="21026">MAAISSFNGLFFRVAMLFALAFFCFKNVNSILQNSYMAVFTQAMNLPALSMSQYSAQLGLFGILFLFAAVSDLIPLLERNQKYFNSVVPFRLFMFFTLAGLAYLWESNLYLHNNVVFTYCFIEVWVNFIVLGALREERNEQFKSSNQFSSQAIIVEESENNDEDSEVLTSVQEIEQIVEIMDE</sequence>
<keyword evidence="3" id="KW-1185">Reference proteome</keyword>
<dbReference type="PANTHER" id="PTHR28029:SF1">
    <property type="entry name" value="PROTEIN ILM1"/>
    <property type="match status" value="1"/>
</dbReference>
<feature type="transmembrane region" description="Helical" evidence="1">
    <location>
        <begin position="54"/>
        <end position="76"/>
    </location>
</feature>
<keyword evidence="1" id="KW-1133">Transmembrane helix</keyword>
<dbReference type="KEGG" id="tdl:TDEL_0H00670"/>
<keyword evidence="1" id="KW-0812">Transmembrane</keyword>
<keyword evidence="1" id="KW-0472">Membrane</keyword>
<dbReference type="OrthoDB" id="5299849at2759"/>
<dbReference type="RefSeq" id="XP_003683137.1">
    <property type="nucleotide sequence ID" value="XM_003683089.1"/>
</dbReference>
<organism evidence="2 3">
    <name type="scientific">Torulaspora delbrueckii</name>
    <name type="common">Yeast</name>
    <name type="synonym">Candida colliculosa</name>
    <dbReference type="NCBI Taxonomy" id="4950"/>
    <lineage>
        <taxon>Eukaryota</taxon>
        <taxon>Fungi</taxon>
        <taxon>Dikarya</taxon>
        <taxon>Ascomycota</taxon>
        <taxon>Saccharomycotina</taxon>
        <taxon>Saccharomycetes</taxon>
        <taxon>Saccharomycetales</taxon>
        <taxon>Saccharomycetaceae</taxon>
        <taxon>Torulaspora</taxon>
    </lineage>
</organism>
<reference evidence="2 3" key="1">
    <citation type="journal article" date="2011" name="Proc. Natl. Acad. Sci. U.S.A.">
        <title>Evolutionary erosion of yeast sex chromosomes by mating-type switching accidents.</title>
        <authorList>
            <person name="Gordon J.L."/>
            <person name="Armisen D."/>
            <person name="Proux-Wera E."/>
            <person name="Oheigeartaigh S.S."/>
            <person name="Byrne K.P."/>
            <person name="Wolfe K.H."/>
        </authorList>
    </citation>
    <scope>NUCLEOTIDE SEQUENCE [LARGE SCALE GENOMIC DNA]</scope>
    <source>
        <strain evidence="3">ATCC 10662 / CBS 1146 / NBRC 0425 / NCYC 2629 / NRRL Y-866</strain>
    </source>
</reference>
<dbReference type="AlphaFoldDB" id="G8ZZ82"/>
<dbReference type="InParanoid" id="G8ZZ82"/>
<dbReference type="InterPro" id="IPR018815">
    <property type="entry name" value="Incr_loss_mito_DNA_1"/>
</dbReference>
<accession>G8ZZ82</accession>
<proteinExistence type="predicted"/>
<feature type="transmembrane region" description="Helical" evidence="1">
    <location>
        <begin position="116"/>
        <end position="134"/>
    </location>
</feature>
<evidence type="ECO:0000313" key="2">
    <source>
        <dbReference type="EMBL" id="CCE93926.1"/>
    </source>
</evidence>
<dbReference type="GeneID" id="11500932"/>
<protein>
    <recommendedName>
        <fullName evidence="4">Protein ILM1</fullName>
    </recommendedName>
</protein>
<evidence type="ECO:0008006" key="4">
    <source>
        <dbReference type="Google" id="ProtNLM"/>
    </source>
</evidence>
<gene>
    <name evidence="2" type="primary">TDEL0H00670</name>
    <name evidence="2" type="ORF">TDEL_0H00670</name>
</gene>
<name>G8ZZ82_TORDE</name>
<dbReference type="Proteomes" id="UP000005627">
    <property type="component" value="Chromosome 8"/>
</dbReference>
<dbReference type="EMBL" id="HE616749">
    <property type="protein sequence ID" value="CCE93926.1"/>
    <property type="molecule type" value="Genomic_DNA"/>
</dbReference>
<feature type="transmembrane region" description="Helical" evidence="1">
    <location>
        <begin position="83"/>
        <end position="104"/>
    </location>
</feature>
<dbReference type="Pfam" id="PF10311">
    <property type="entry name" value="Ilm1"/>
    <property type="match status" value="1"/>
</dbReference>
<dbReference type="PANTHER" id="PTHR28029">
    <property type="entry name" value="PROTEIN ILM1"/>
    <property type="match status" value="1"/>
</dbReference>
<dbReference type="FunCoup" id="G8ZZ82">
    <property type="interactions" value="53"/>
</dbReference>
<evidence type="ECO:0000256" key="1">
    <source>
        <dbReference type="SAM" id="Phobius"/>
    </source>
</evidence>
<dbReference type="HOGENOM" id="CLU_117796_0_1_1"/>